<gene>
    <name evidence="1" type="ORF">B0T46_00360</name>
</gene>
<dbReference type="InterPro" id="IPR036689">
    <property type="entry name" value="ESAT-6-like_sf"/>
</dbReference>
<dbReference type="Proteomes" id="UP000188836">
    <property type="component" value="Unassembled WGS sequence"/>
</dbReference>
<dbReference type="Gene3D" id="1.10.287.1060">
    <property type="entry name" value="ESAT-6-like"/>
    <property type="match status" value="1"/>
</dbReference>
<dbReference type="STRING" id="1538463.B0T36_01800"/>
<protein>
    <recommendedName>
        <fullName evidence="3">WXG100 family type VII secretion target</fullName>
    </recommendedName>
</protein>
<name>A0A1V2TLP9_9NOCA</name>
<reference evidence="1 2" key="1">
    <citation type="journal article" date="2016" name="Antonie Van Leeuwenhoek">
        <title>Nocardia donostiensis sp. nov., isolated from human respiratory specimens.</title>
        <authorList>
            <person name="Ercibengoa M."/>
            <person name="Bell M."/>
            <person name="Marimon J.M."/>
            <person name="Humrighouse B."/>
            <person name="Klenk H.P."/>
            <person name="Potter G."/>
            <person name="Perez-Trallero E."/>
        </authorList>
    </citation>
    <scope>NUCLEOTIDE SEQUENCE [LARGE SCALE GENOMIC DNA]</scope>
    <source>
        <strain evidence="1 2">X1655</strain>
    </source>
</reference>
<organism evidence="1 2">
    <name type="scientific">Nocardia donostiensis</name>
    <dbReference type="NCBI Taxonomy" id="1538463"/>
    <lineage>
        <taxon>Bacteria</taxon>
        <taxon>Bacillati</taxon>
        <taxon>Actinomycetota</taxon>
        <taxon>Actinomycetes</taxon>
        <taxon>Mycobacteriales</taxon>
        <taxon>Nocardiaceae</taxon>
        <taxon>Nocardia</taxon>
    </lineage>
</organism>
<comment type="caution">
    <text evidence="1">The sequence shown here is derived from an EMBL/GenBank/DDBJ whole genome shotgun (WGS) entry which is preliminary data.</text>
</comment>
<dbReference type="AlphaFoldDB" id="A0A1V2TLP9"/>
<keyword evidence="2" id="KW-1185">Reference proteome</keyword>
<evidence type="ECO:0008006" key="3">
    <source>
        <dbReference type="Google" id="ProtNLM"/>
    </source>
</evidence>
<dbReference type="EMBL" id="MUMY01000001">
    <property type="protein sequence ID" value="ONM50422.1"/>
    <property type="molecule type" value="Genomic_DNA"/>
</dbReference>
<dbReference type="OrthoDB" id="4247883at2"/>
<dbReference type="SUPFAM" id="SSF140453">
    <property type="entry name" value="EsxAB dimer-like"/>
    <property type="match status" value="1"/>
</dbReference>
<proteinExistence type="predicted"/>
<dbReference type="RefSeq" id="WP_077114220.1">
    <property type="nucleotide sequence ID" value="NZ_LOKT01000001.1"/>
</dbReference>
<accession>A0A1V2TLP9</accession>
<evidence type="ECO:0000313" key="1">
    <source>
        <dbReference type="EMBL" id="ONM50422.1"/>
    </source>
</evidence>
<sequence length="103" mass="10498">MSTLRADIDAIRATQPGFQNVATQVAEVLTTLRTALEAEGECWGGDEIGAGFAGNYKPGAEKALKAVEILSNTLSAMATGANLTAGSLQSQDEAIAAALGKSE</sequence>
<evidence type="ECO:0000313" key="2">
    <source>
        <dbReference type="Proteomes" id="UP000188836"/>
    </source>
</evidence>